<reference evidence="2 3" key="1">
    <citation type="submission" date="2016-07" db="EMBL/GenBank/DDBJ databases">
        <title>Draft genome of the white-rot fungus Obba rivulosa 3A-2.</title>
        <authorList>
            <consortium name="DOE Joint Genome Institute"/>
            <person name="Miettinen O."/>
            <person name="Riley R."/>
            <person name="Acob R."/>
            <person name="Barry K."/>
            <person name="Cullen D."/>
            <person name="De Vries R."/>
            <person name="Hainaut M."/>
            <person name="Hatakka A."/>
            <person name="Henrissat B."/>
            <person name="Hilden K."/>
            <person name="Kuo R."/>
            <person name="Labutti K."/>
            <person name="Lipzen A."/>
            <person name="Makela M.R."/>
            <person name="Sandor L."/>
            <person name="Spatafora J.W."/>
            <person name="Grigoriev I.V."/>
            <person name="Hibbett D.S."/>
        </authorList>
    </citation>
    <scope>NUCLEOTIDE SEQUENCE [LARGE SCALE GENOMIC DNA]</scope>
    <source>
        <strain evidence="2 3">3A-2</strain>
    </source>
</reference>
<evidence type="ECO:0000313" key="3">
    <source>
        <dbReference type="Proteomes" id="UP000250043"/>
    </source>
</evidence>
<protein>
    <submittedName>
        <fullName evidence="2">Uncharacterized protein</fullName>
    </submittedName>
</protein>
<dbReference type="AlphaFoldDB" id="A0A8E2DM84"/>
<keyword evidence="1" id="KW-0812">Transmembrane</keyword>
<keyword evidence="3" id="KW-1185">Reference proteome</keyword>
<keyword evidence="1" id="KW-1133">Transmembrane helix</keyword>
<organism evidence="2 3">
    <name type="scientific">Obba rivulosa</name>
    <dbReference type="NCBI Taxonomy" id="1052685"/>
    <lineage>
        <taxon>Eukaryota</taxon>
        <taxon>Fungi</taxon>
        <taxon>Dikarya</taxon>
        <taxon>Basidiomycota</taxon>
        <taxon>Agaricomycotina</taxon>
        <taxon>Agaricomycetes</taxon>
        <taxon>Polyporales</taxon>
        <taxon>Gelatoporiaceae</taxon>
        <taxon>Obba</taxon>
    </lineage>
</organism>
<accession>A0A8E2DM84</accession>
<feature type="transmembrane region" description="Helical" evidence="1">
    <location>
        <begin position="6"/>
        <end position="26"/>
    </location>
</feature>
<dbReference type="Proteomes" id="UP000250043">
    <property type="component" value="Unassembled WGS sequence"/>
</dbReference>
<evidence type="ECO:0000256" key="1">
    <source>
        <dbReference type="SAM" id="Phobius"/>
    </source>
</evidence>
<dbReference type="EMBL" id="KV722369">
    <property type="protein sequence ID" value="OCH92427.1"/>
    <property type="molecule type" value="Genomic_DNA"/>
</dbReference>
<keyword evidence="1" id="KW-0472">Membrane</keyword>
<evidence type="ECO:0000313" key="2">
    <source>
        <dbReference type="EMBL" id="OCH92427.1"/>
    </source>
</evidence>
<sequence>MPHSLVYIAFFASLPTLLLIALLATINARQELREIAGAHASLIPMAPSSAAASFPSAVMSDVRTLGLQRDHALRQIRRQTNITEWYQSIRLTGYSSI</sequence>
<proteinExistence type="predicted"/>
<gene>
    <name evidence="2" type="ORF">OBBRIDRAFT_451544</name>
</gene>
<name>A0A8E2DM84_9APHY</name>